<reference evidence="1" key="1">
    <citation type="submission" date="2020-08" db="EMBL/GenBank/DDBJ databases">
        <title>Lewinella bacteria from marine environments.</title>
        <authorList>
            <person name="Zhong Y."/>
        </authorList>
    </citation>
    <scope>NUCLEOTIDE SEQUENCE</scope>
    <source>
        <strain evidence="1">KCTC 42187</strain>
    </source>
</reference>
<dbReference type="AlphaFoldDB" id="A0A923TEC1"/>
<dbReference type="Proteomes" id="UP000650081">
    <property type="component" value="Unassembled WGS sequence"/>
</dbReference>
<dbReference type="GO" id="GO:0004180">
    <property type="term" value="F:carboxypeptidase activity"/>
    <property type="evidence" value="ECO:0007669"/>
    <property type="project" value="UniProtKB-KW"/>
</dbReference>
<evidence type="ECO:0000313" key="2">
    <source>
        <dbReference type="Proteomes" id="UP000650081"/>
    </source>
</evidence>
<keyword evidence="1" id="KW-0121">Carboxypeptidase</keyword>
<proteinExistence type="predicted"/>
<dbReference type="EMBL" id="JACSIT010000141">
    <property type="protein sequence ID" value="MBC6995757.1"/>
    <property type="molecule type" value="Genomic_DNA"/>
</dbReference>
<keyword evidence="1" id="KW-0378">Hydrolase</keyword>
<organism evidence="1 2">
    <name type="scientific">Neolewinella lacunae</name>
    <dbReference type="NCBI Taxonomy" id="1517758"/>
    <lineage>
        <taxon>Bacteria</taxon>
        <taxon>Pseudomonadati</taxon>
        <taxon>Bacteroidota</taxon>
        <taxon>Saprospiria</taxon>
        <taxon>Saprospirales</taxon>
        <taxon>Lewinellaceae</taxon>
        <taxon>Neolewinella</taxon>
    </lineage>
</organism>
<keyword evidence="2" id="KW-1185">Reference proteome</keyword>
<gene>
    <name evidence="1" type="ORF">H9S92_16445</name>
</gene>
<keyword evidence="1" id="KW-0645">Protease</keyword>
<accession>A0A923TEC1</accession>
<protein>
    <submittedName>
        <fullName evidence="1">Carboxypeptidase-like regulatory domain-containing protein</fullName>
    </submittedName>
</protein>
<evidence type="ECO:0000313" key="1">
    <source>
        <dbReference type="EMBL" id="MBC6995757.1"/>
    </source>
</evidence>
<dbReference type="SUPFAM" id="SSF49464">
    <property type="entry name" value="Carboxypeptidase regulatory domain-like"/>
    <property type="match status" value="1"/>
</dbReference>
<dbReference type="RefSeq" id="WP_187467779.1">
    <property type="nucleotide sequence ID" value="NZ_JACSIT010000141.1"/>
</dbReference>
<dbReference type="InterPro" id="IPR008969">
    <property type="entry name" value="CarboxyPept-like_regulatory"/>
</dbReference>
<name>A0A923TEC1_9BACT</name>
<sequence>MHPKLLSSLSLLVIILLLPGYAAAQSLRLSVVSNTGEAVPYATVFAVALEKGLITDDKGQFTLDWENAADTTTVTISSVGFQTTTFSHQHLSKLANANEAIVLPKATYTLADVEVRDKRLQLRKKRLGLPGFLNATYIQRVGSKSYFLEAGPIIRPQKRCRLDAVELRVQDMDADTVLMDVNVYALEGSKVQEQLLRERLFVSVTRQEVGKDLTVNLLPQDLWIDGDFLVTFRLLKVVGNEGKFGFKGKTGYRHGLSRAENGKWEKTYVTPALFAVVSYE</sequence>
<comment type="caution">
    <text evidence="1">The sequence shown here is derived from an EMBL/GenBank/DDBJ whole genome shotgun (WGS) entry which is preliminary data.</text>
</comment>
<dbReference type="Pfam" id="PF13715">
    <property type="entry name" value="CarbopepD_reg_2"/>
    <property type="match status" value="1"/>
</dbReference>